<dbReference type="PANTHER" id="PTHR33269:SF17">
    <property type="entry name" value="NADH-UBIQUINONE OXIDOREDUCTASE CHAIN 6"/>
    <property type="match status" value="1"/>
</dbReference>
<dbReference type="PANTHER" id="PTHR33269">
    <property type="entry name" value="NADH-UBIQUINONE OXIDOREDUCTASE CHAIN 6"/>
    <property type="match status" value="1"/>
</dbReference>
<comment type="caution">
    <text evidence="4">The sequence shown here is derived from an EMBL/GenBank/DDBJ whole genome shotgun (WGS) entry which is preliminary data.</text>
</comment>
<gene>
    <name evidence="4" type="ORF">GCM10022224_028910</name>
</gene>
<feature type="compositionally biased region" description="Basic and acidic residues" evidence="3">
    <location>
        <begin position="236"/>
        <end position="246"/>
    </location>
</feature>
<dbReference type="InterPro" id="IPR001457">
    <property type="entry name" value="NADH_UbQ/plastoQ_OxRdtase_su6"/>
</dbReference>
<feature type="compositionally biased region" description="Basic and acidic residues" evidence="3">
    <location>
        <begin position="217"/>
        <end position="226"/>
    </location>
</feature>
<comment type="subcellular location">
    <subcellularLocation>
        <location evidence="2">Cell membrane</location>
        <topology evidence="2">Multi-pass membrane protein</topology>
    </subcellularLocation>
</comment>
<evidence type="ECO:0000256" key="2">
    <source>
        <dbReference type="RuleBase" id="RU004429"/>
    </source>
</evidence>
<organism evidence="4 5">
    <name type="scientific">Nonomuraea antimicrobica</name>
    <dbReference type="NCBI Taxonomy" id="561173"/>
    <lineage>
        <taxon>Bacteria</taxon>
        <taxon>Bacillati</taxon>
        <taxon>Actinomycetota</taxon>
        <taxon>Actinomycetes</taxon>
        <taxon>Streptosporangiales</taxon>
        <taxon>Streptosporangiaceae</taxon>
        <taxon>Nonomuraea</taxon>
    </lineage>
</organism>
<feature type="compositionally biased region" description="Pro residues" evidence="3">
    <location>
        <begin position="177"/>
        <end position="191"/>
    </location>
</feature>
<comment type="similarity">
    <text evidence="1 2">Belongs to the complex I subunit 6 family.</text>
</comment>
<proteinExistence type="inferred from homology"/>
<keyword evidence="2" id="KW-0520">NAD</keyword>
<dbReference type="InterPro" id="IPR042106">
    <property type="entry name" value="Nuo/plastoQ_OxRdtase_6_NuoJ"/>
</dbReference>
<dbReference type="Pfam" id="PF00499">
    <property type="entry name" value="Oxidored_q3"/>
    <property type="match status" value="1"/>
</dbReference>
<keyword evidence="2" id="KW-0812">Transmembrane</keyword>
<dbReference type="Gene3D" id="1.20.120.1200">
    <property type="entry name" value="NADH-ubiquinone/plastoquinone oxidoreductase chain 6, subunit NuoJ"/>
    <property type="match status" value="1"/>
</dbReference>
<comment type="catalytic activity">
    <reaction evidence="2">
        <text>a quinone + NADH + 5 H(+)(in) = a quinol + NAD(+) + 4 H(+)(out)</text>
        <dbReference type="Rhea" id="RHEA:57888"/>
        <dbReference type="ChEBI" id="CHEBI:15378"/>
        <dbReference type="ChEBI" id="CHEBI:24646"/>
        <dbReference type="ChEBI" id="CHEBI:57540"/>
        <dbReference type="ChEBI" id="CHEBI:57945"/>
        <dbReference type="ChEBI" id="CHEBI:132124"/>
    </reaction>
</comment>
<feature type="transmembrane region" description="Helical" evidence="2">
    <location>
        <begin position="141"/>
        <end position="170"/>
    </location>
</feature>
<evidence type="ECO:0000313" key="5">
    <source>
        <dbReference type="Proteomes" id="UP001500902"/>
    </source>
</evidence>
<keyword evidence="2" id="KW-0874">Quinone</keyword>
<accession>A0ABP7BMT9</accession>
<dbReference type="RefSeq" id="WP_344877034.1">
    <property type="nucleotide sequence ID" value="NZ_BAAAZP010000049.1"/>
</dbReference>
<feature type="region of interest" description="Disordered" evidence="3">
    <location>
        <begin position="175"/>
        <end position="270"/>
    </location>
</feature>
<sequence length="270" mass="27636">MTEAVPSYLSPTGQEIVFLLLGAVAVGSALLVVTTRQLVHAALWLVLCFGALAGGYLVLTAEFVAWVQVLIYVGAVVVLLLFGIMLTRAPIGRSADLDSGNKVTAALVAVATAAILVTVVIDGFRTAYAPLTPGPGAAKEIGASVFATWVLPFEALSVLLLAALIGAIVLSRTDIPGGPPSPRTAAPPGPPDQQTEVTNAPVGRRADALPGSSGQRVPERDGEFARSPDQPAGFPERPDDLAHGSPDRTGSASPPDRTVGDPPPDQTGGN</sequence>
<dbReference type="Proteomes" id="UP001500902">
    <property type="component" value="Unassembled WGS sequence"/>
</dbReference>
<keyword evidence="5" id="KW-1185">Reference proteome</keyword>
<evidence type="ECO:0000256" key="3">
    <source>
        <dbReference type="SAM" id="MobiDB-lite"/>
    </source>
</evidence>
<feature type="transmembrane region" description="Helical" evidence="2">
    <location>
        <begin position="16"/>
        <end position="34"/>
    </location>
</feature>
<keyword evidence="2" id="KW-1133">Transmembrane helix</keyword>
<reference evidence="5" key="1">
    <citation type="journal article" date="2019" name="Int. J. Syst. Evol. Microbiol.">
        <title>The Global Catalogue of Microorganisms (GCM) 10K type strain sequencing project: providing services to taxonomists for standard genome sequencing and annotation.</title>
        <authorList>
            <consortium name="The Broad Institute Genomics Platform"/>
            <consortium name="The Broad Institute Genome Sequencing Center for Infectious Disease"/>
            <person name="Wu L."/>
            <person name="Ma J."/>
        </authorList>
    </citation>
    <scope>NUCLEOTIDE SEQUENCE [LARGE SCALE GENOMIC DNA]</scope>
    <source>
        <strain evidence="5">JCM 16904</strain>
    </source>
</reference>
<name>A0ABP7BMT9_9ACTN</name>
<dbReference type="EC" id="7.1.1.-" evidence="2"/>
<protein>
    <recommendedName>
        <fullName evidence="2">NADH-quinone oxidoreductase subunit J</fullName>
        <ecNumber evidence="2">7.1.1.-</ecNumber>
    </recommendedName>
</protein>
<dbReference type="EMBL" id="BAAAZP010000049">
    <property type="protein sequence ID" value="GAA3663079.1"/>
    <property type="molecule type" value="Genomic_DNA"/>
</dbReference>
<comment type="function">
    <text evidence="2">NDH-1 shuttles electrons from NADH, via FMN and iron-sulfur (Fe-S) centers, to quinones in the respiratory chain. Couples the redox reaction to proton translocation (for every two electrons transferred, four hydrogen ions are translocated across the cytoplasmic membrane), and thus conserves the redox energy in a proton gradient.</text>
</comment>
<feature type="transmembrane region" description="Helical" evidence="2">
    <location>
        <begin position="65"/>
        <end position="91"/>
    </location>
</feature>
<evidence type="ECO:0000313" key="4">
    <source>
        <dbReference type="EMBL" id="GAA3663079.1"/>
    </source>
</evidence>
<feature type="transmembrane region" description="Helical" evidence="2">
    <location>
        <begin position="103"/>
        <end position="121"/>
    </location>
</feature>
<feature type="transmembrane region" description="Helical" evidence="2">
    <location>
        <begin position="41"/>
        <end position="59"/>
    </location>
</feature>
<feature type="compositionally biased region" description="Pro residues" evidence="3">
    <location>
        <begin position="261"/>
        <end position="270"/>
    </location>
</feature>
<evidence type="ECO:0000256" key="1">
    <source>
        <dbReference type="ARBA" id="ARBA00005698"/>
    </source>
</evidence>
<keyword evidence="2" id="KW-0472">Membrane</keyword>
<keyword evidence="2" id="KW-1003">Cell membrane</keyword>